<comment type="catalytic activity">
    <reaction evidence="6">
        <text>a 4-O-methyl-alpha-D-glucuronosyl ester derivative + H2O = 4-O-methyl-alpha-D-glucuronate derivative + an alcohol + H(+)</text>
        <dbReference type="Rhea" id="RHEA:67452"/>
        <dbReference type="ChEBI" id="CHEBI:15377"/>
        <dbReference type="ChEBI" id="CHEBI:15378"/>
        <dbReference type="ChEBI" id="CHEBI:30879"/>
        <dbReference type="ChEBI" id="CHEBI:171667"/>
        <dbReference type="ChEBI" id="CHEBI:171668"/>
        <dbReference type="EC" id="3.1.1.117"/>
    </reaction>
    <physiologicalReaction direction="left-to-right" evidence="6">
        <dbReference type="Rhea" id="RHEA:67453"/>
    </physiologicalReaction>
</comment>
<comment type="caution">
    <text evidence="10">The sequence shown here is derived from an EMBL/GenBank/DDBJ whole genome shotgun (WGS) entry which is preliminary data.</text>
</comment>
<dbReference type="AlphaFoldDB" id="A0A553HUD0"/>
<evidence type="ECO:0000256" key="6">
    <source>
        <dbReference type="ARBA" id="ARBA00024511"/>
    </source>
</evidence>
<gene>
    <name evidence="10" type="ORF">FHL15_007574</name>
</gene>
<evidence type="ECO:0000256" key="7">
    <source>
        <dbReference type="ARBA" id="ARBA00026105"/>
    </source>
</evidence>
<dbReference type="SUPFAM" id="SSF53474">
    <property type="entry name" value="alpha/beta-Hydrolases"/>
    <property type="match status" value="1"/>
</dbReference>
<dbReference type="OrthoDB" id="3781271at2759"/>
<sequence>MVRLLTSAVLLGTSAWALPYVGEIYERQNGSVCSVKDSYPTVNEAKLPDPFTFADGSKVVTQADWKCRQAEMFKMLQQYELGDYPPPPDKVEATLSGTTVSVKVTVGSKTATISTSIRKGSSPAPGPAIITIGGASIPIPGTVGTINFGNDAWAGQSNARGSGAFYTLFGNTHSAGALTAWAWGVDRLIDGLEQLGSDKTGIDTTRLGTTGCSRNGKGAFVVGALVQRIALTLPQESGSGGAACWRISDSEESKGKNIQTAHQIVTENVWFSSRLNTYVRAVPTMPVDHHMLAALVAPRGLFIAENDIDWLGPVSTTGCMKAGRLAYKGAGVPNNMGFSLVGGHNHCQFPSSQQADLTSYINYFLLKSGTAPGAVEKSSANVDVTEWATWAVPTLTA</sequence>
<evidence type="ECO:0000259" key="9">
    <source>
        <dbReference type="Pfam" id="PF22244"/>
    </source>
</evidence>
<feature type="signal peptide" evidence="8">
    <location>
        <begin position="1"/>
        <end position="17"/>
    </location>
</feature>
<feature type="chain" id="PRO_5021759978" description="(4-O-methyl)-D-glucuronate--lignin esterase" evidence="8">
    <location>
        <begin position="18"/>
        <end position="397"/>
    </location>
</feature>
<dbReference type="InterPro" id="IPR029058">
    <property type="entry name" value="AB_hydrolase_fold"/>
</dbReference>
<evidence type="ECO:0000313" key="11">
    <source>
        <dbReference type="Proteomes" id="UP000319160"/>
    </source>
</evidence>
<accession>A0A553HUD0</accession>
<keyword evidence="3 8" id="KW-0732">Signal</keyword>
<evidence type="ECO:0000256" key="5">
    <source>
        <dbReference type="ARBA" id="ARBA00023185"/>
    </source>
</evidence>
<keyword evidence="4" id="KW-0378">Hydrolase</keyword>
<dbReference type="Gene3D" id="3.40.50.1820">
    <property type="entry name" value="alpha/beta hydrolase"/>
    <property type="match status" value="1"/>
</dbReference>
<dbReference type="Pfam" id="PF22244">
    <property type="entry name" value="GCE_fung"/>
    <property type="match status" value="1"/>
</dbReference>
<keyword evidence="2" id="KW-0719">Serine esterase</keyword>
<dbReference type="EC" id="3.1.1.117" evidence="7"/>
<protein>
    <recommendedName>
        <fullName evidence="7">(4-O-methyl)-D-glucuronate--lignin esterase</fullName>
        <ecNumber evidence="7">3.1.1.117</ecNumber>
    </recommendedName>
</protein>
<evidence type="ECO:0000256" key="4">
    <source>
        <dbReference type="ARBA" id="ARBA00022801"/>
    </source>
</evidence>
<keyword evidence="11" id="KW-1185">Reference proteome</keyword>
<dbReference type="GO" id="GO:0052689">
    <property type="term" value="F:carboxylic ester hydrolase activity"/>
    <property type="evidence" value="ECO:0007669"/>
    <property type="project" value="UniProtKB-KW"/>
</dbReference>
<evidence type="ECO:0000256" key="1">
    <source>
        <dbReference type="ARBA" id="ARBA00010092"/>
    </source>
</evidence>
<dbReference type="GO" id="GO:0046274">
    <property type="term" value="P:lignin catabolic process"/>
    <property type="evidence" value="ECO:0007669"/>
    <property type="project" value="UniProtKB-KW"/>
</dbReference>
<organism evidence="10 11">
    <name type="scientific">Xylaria flabelliformis</name>
    <dbReference type="NCBI Taxonomy" id="2512241"/>
    <lineage>
        <taxon>Eukaryota</taxon>
        <taxon>Fungi</taxon>
        <taxon>Dikarya</taxon>
        <taxon>Ascomycota</taxon>
        <taxon>Pezizomycotina</taxon>
        <taxon>Sordariomycetes</taxon>
        <taxon>Xylariomycetidae</taxon>
        <taxon>Xylariales</taxon>
        <taxon>Xylariaceae</taxon>
        <taxon>Xylaria</taxon>
    </lineage>
</organism>
<dbReference type="EMBL" id="VFLP01000044">
    <property type="protein sequence ID" value="TRX91569.1"/>
    <property type="molecule type" value="Genomic_DNA"/>
</dbReference>
<evidence type="ECO:0000313" key="10">
    <source>
        <dbReference type="EMBL" id="TRX91569.1"/>
    </source>
</evidence>
<evidence type="ECO:0000256" key="8">
    <source>
        <dbReference type="SAM" id="SignalP"/>
    </source>
</evidence>
<feature type="domain" description="4-O-methyl-glucuronoyl methylesterase-like" evidence="9">
    <location>
        <begin position="102"/>
        <end position="331"/>
    </location>
</feature>
<keyword evidence="5" id="KW-0439">Lignin degradation</keyword>
<dbReference type="InterPro" id="IPR054579">
    <property type="entry name" value="GCE-like_dom"/>
</dbReference>
<evidence type="ECO:0000256" key="2">
    <source>
        <dbReference type="ARBA" id="ARBA00022487"/>
    </source>
</evidence>
<evidence type="ECO:0000256" key="3">
    <source>
        <dbReference type="ARBA" id="ARBA00022729"/>
    </source>
</evidence>
<dbReference type="STRING" id="2512241.A0A553HUD0"/>
<proteinExistence type="inferred from homology"/>
<reference evidence="11" key="1">
    <citation type="submission" date="2019-06" db="EMBL/GenBank/DDBJ databases">
        <title>Draft genome sequence of the griseofulvin-producing fungus Xylaria cubensis strain G536.</title>
        <authorList>
            <person name="Mead M.E."/>
            <person name="Raja H.A."/>
            <person name="Steenwyk J.L."/>
            <person name="Knowles S.L."/>
            <person name="Oberlies N.H."/>
            <person name="Rokas A."/>
        </authorList>
    </citation>
    <scope>NUCLEOTIDE SEQUENCE [LARGE SCALE GENOMIC DNA]</scope>
    <source>
        <strain evidence="11">G536</strain>
    </source>
</reference>
<name>A0A553HUD0_9PEZI</name>
<comment type="similarity">
    <text evidence="1">Belongs to the carbohydrate esterase 15 (CE15) family.</text>
</comment>
<dbReference type="Proteomes" id="UP000319160">
    <property type="component" value="Unassembled WGS sequence"/>
</dbReference>